<protein>
    <recommendedName>
        <fullName evidence="3">Transposase IS4-like domain-containing protein</fullName>
    </recommendedName>
</protein>
<accession>A0A1L3MST4</accession>
<sequence>MRNGQLKPGYNVQTGTEGQFIIGVSLHQRACDPGCLIPHLQHLREHGVKPEKIIADSGYGSE</sequence>
<dbReference type="STRING" id="1547283.A9C19_11985"/>
<dbReference type="EMBL" id="CP016020">
    <property type="protein sequence ID" value="APH05412.1"/>
    <property type="molecule type" value="Genomic_DNA"/>
</dbReference>
<organism evidence="1 2">
    <name type="scientific">Bacillus weihaiensis</name>
    <dbReference type="NCBI Taxonomy" id="1547283"/>
    <lineage>
        <taxon>Bacteria</taxon>
        <taxon>Bacillati</taxon>
        <taxon>Bacillota</taxon>
        <taxon>Bacilli</taxon>
        <taxon>Bacillales</taxon>
        <taxon>Bacillaceae</taxon>
        <taxon>Bacillus</taxon>
    </lineage>
</organism>
<dbReference type="Proteomes" id="UP000181936">
    <property type="component" value="Chromosome"/>
</dbReference>
<keyword evidence="2" id="KW-1185">Reference proteome</keyword>
<gene>
    <name evidence="1" type="ORF">A9C19_11985</name>
</gene>
<dbReference type="AlphaFoldDB" id="A0A1L3MST4"/>
<evidence type="ECO:0000313" key="1">
    <source>
        <dbReference type="EMBL" id="APH05412.1"/>
    </source>
</evidence>
<evidence type="ECO:0000313" key="2">
    <source>
        <dbReference type="Proteomes" id="UP000181936"/>
    </source>
</evidence>
<dbReference type="RefSeq" id="WP_233499167.1">
    <property type="nucleotide sequence ID" value="NZ_CP016020.1"/>
</dbReference>
<evidence type="ECO:0008006" key="3">
    <source>
        <dbReference type="Google" id="ProtNLM"/>
    </source>
</evidence>
<dbReference type="KEGG" id="bwh:A9C19_11985"/>
<name>A0A1L3MST4_9BACI</name>
<proteinExistence type="predicted"/>
<reference evidence="1 2" key="1">
    <citation type="journal article" date="2016" name="Sci. Rep.">
        <title>Complete genome sequence and transcriptomic analysis of a novel marine strain Bacillus weihaiensis reveals the mechanism of brown algae degradation.</title>
        <authorList>
            <person name="Zhu Y."/>
            <person name="Chen P."/>
            <person name="Bao Y."/>
            <person name="Men Y."/>
            <person name="Zeng Y."/>
            <person name="Yang J."/>
            <person name="Sun J."/>
            <person name="Sun Y."/>
        </authorList>
    </citation>
    <scope>NUCLEOTIDE SEQUENCE [LARGE SCALE GENOMIC DNA]</scope>
    <source>
        <strain evidence="1 2">Alg07</strain>
    </source>
</reference>